<dbReference type="InParanoid" id="U5H027"/>
<sequence length="196" mass="21100">MAGVLRSLTGSLTRLSLHSTPSASTSSLSLSQCLSHSHSLLRPVPTRRPCPTSSYLYRSLSTSRSFSTSPTPQATLNQVTRGARKAIRRPTSTPALQGAYQRKGVCSKVYTVKPKKPNSAVRKVAKVKLSNGRAIIAYIPGEGHNLQEHSVVLVKGGRTQDLPGTKYKIIRGAMDLTGVAGRMNSRSKYGTKKPKA</sequence>
<evidence type="ECO:0000256" key="3">
    <source>
        <dbReference type="ARBA" id="ARBA00023274"/>
    </source>
</evidence>
<dbReference type="OrthoDB" id="361013at2759"/>
<accession>U5H027</accession>
<protein>
    <recommendedName>
        <fullName evidence="7">30S ribosomal protein S12</fullName>
    </recommendedName>
</protein>
<dbReference type="PROSITE" id="PS00055">
    <property type="entry name" value="RIBOSOMAL_S12"/>
    <property type="match status" value="1"/>
</dbReference>
<keyword evidence="6" id="KW-1185">Reference proteome</keyword>
<gene>
    <name evidence="4" type="ORF">MVLG_00767</name>
</gene>
<dbReference type="GO" id="GO:0015935">
    <property type="term" value="C:small ribosomal subunit"/>
    <property type="evidence" value="ECO:0007669"/>
    <property type="project" value="InterPro"/>
</dbReference>
<dbReference type="OMA" id="VCIRVYT"/>
<dbReference type="Gene3D" id="2.40.50.140">
    <property type="entry name" value="Nucleic acid-binding proteins"/>
    <property type="match status" value="1"/>
</dbReference>
<dbReference type="InterPro" id="IPR012340">
    <property type="entry name" value="NA-bd_OB-fold"/>
</dbReference>
<evidence type="ECO:0000256" key="1">
    <source>
        <dbReference type="ARBA" id="ARBA00005657"/>
    </source>
</evidence>
<dbReference type="PRINTS" id="PR01034">
    <property type="entry name" value="RIBOSOMALS12"/>
</dbReference>
<dbReference type="Pfam" id="PF00164">
    <property type="entry name" value="Ribosom_S12_S23"/>
    <property type="match status" value="1"/>
</dbReference>
<keyword evidence="2" id="KW-0689">Ribosomal protein</keyword>
<reference evidence="6" key="1">
    <citation type="submission" date="2010-11" db="EMBL/GenBank/DDBJ databases">
        <title>The genome sequence of Microbotryum violaceum strain p1A1 Lamole.</title>
        <authorList>
            <person name="Cuomo C."/>
            <person name="Perlin M."/>
            <person name="Young S.K."/>
            <person name="Zeng Q."/>
            <person name="Gargeya S."/>
            <person name="Alvarado L."/>
            <person name="Berlin A."/>
            <person name="Chapman S.B."/>
            <person name="Chen Z."/>
            <person name="Freedman E."/>
            <person name="Gellesch M."/>
            <person name="Goldberg J."/>
            <person name="Griggs A."/>
            <person name="Gujja S."/>
            <person name="Heilman E."/>
            <person name="Heiman D."/>
            <person name="Howarth C."/>
            <person name="Mehta T."/>
            <person name="Neiman D."/>
            <person name="Pearson M."/>
            <person name="Roberts A."/>
            <person name="Saif S."/>
            <person name="Shea T."/>
            <person name="Shenoy N."/>
            <person name="Sisk P."/>
            <person name="Stolte C."/>
            <person name="Sykes S."/>
            <person name="White J."/>
            <person name="Yandava C."/>
            <person name="Haas B."/>
            <person name="Nusbaum C."/>
            <person name="Birren B."/>
        </authorList>
    </citation>
    <scope>NUCLEOTIDE SEQUENCE [LARGE SCALE GENOMIC DNA]</scope>
    <source>
        <strain evidence="6">p1A1 Lamole</strain>
    </source>
</reference>
<dbReference type="GO" id="GO:0003735">
    <property type="term" value="F:structural constituent of ribosome"/>
    <property type="evidence" value="ECO:0007669"/>
    <property type="project" value="InterPro"/>
</dbReference>
<dbReference type="PANTHER" id="PTHR11652">
    <property type="entry name" value="30S RIBOSOMAL PROTEIN S12 FAMILY MEMBER"/>
    <property type="match status" value="1"/>
</dbReference>
<keyword evidence="3" id="KW-0687">Ribonucleoprotein</keyword>
<dbReference type="InterPro" id="IPR006032">
    <property type="entry name" value="Ribosomal_uS12"/>
</dbReference>
<comment type="similarity">
    <text evidence="1">Belongs to the universal ribosomal protein uS12 family.</text>
</comment>
<dbReference type="CDD" id="cd03368">
    <property type="entry name" value="Ribosomal_S12"/>
    <property type="match status" value="1"/>
</dbReference>
<dbReference type="AlphaFoldDB" id="U5H027"/>
<organism evidence="4">
    <name type="scientific">Microbotryum lychnidis-dioicae (strain p1A1 Lamole / MvSl-1064)</name>
    <name type="common">Anther smut fungus</name>
    <dbReference type="NCBI Taxonomy" id="683840"/>
    <lineage>
        <taxon>Eukaryota</taxon>
        <taxon>Fungi</taxon>
        <taxon>Dikarya</taxon>
        <taxon>Basidiomycota</taxon>
        <taxon>Pucciniomycotina</taxon>
        <taxon>Microbotryomycetes</taxon>
        <taxon>Microbotryales</taxon>
        <taxon>Microbotryaceae</taxon>
        <taxon>Microbotryum</taxon>
    </lineage>
</organism>
<proteinExistence type="inferred from homology"/>
<dbReference type="EnsemblFungi" id="MVLG_00767T0">
    <property type="protein sequence ID" value="MVLG_00767T0"/>
    <property type="gene ID" value="MVLG_00767"/>
</dbReference>
<dbReference type="FunCoup" id="U5H027">
    <property type="interactions" value="138"/>
</dbReference>
<evidence type="ECO:0000313" key="5">
    <source>
        <dbReference type="EnsemblFungi" id="MVLG_00767T0"/>
    </source>
</evidence>
<evidence type="ECO:0000313" key="4">
    <source>
        <dbReference type="EMBL" id="KDE09049.1"/>
    </source>
</evidence>
<reference evidence="4" key="2">
    <citation type="submission" date="2010-11" db="EMBL/GenBank/DDBJ databases">
        <authorList>
            <consortium name="The Broad Institute Genome Sequencing Platform"/>
            <person name="Earl A."/>
            <person name="Ward D."/>
            <person name="Feldgarden M."/>
            <person name="Gevers D."/>
            <person name="Butler R."/>
            <person name="Young S.K."/>
            <person name="Zeng Q."/>
            <person name="Gargeya S."/>
            <person name="Fitzgerald M."/>
            <person name="Haas B."/>
            <person name="Abouelleil A."/>
            <person name="Alvarado L."/>
            <person name="Arachchi H.M."/>
            <person name="Berlin A."/>
            <person name="Brown A."/>
            <person name="Chapman S.B."/>
            <person name="Chen Z."/>
            <person name="Dunbar C."/>
            <person name="Freedman E."/>
            <person name="Gearin G."/>
            <person name="Gellesch M."/>
            <person name="Goldberg J."/>
            <person name="Griggs A."/>
            <person name="Gujja S."/>
            <person name="Heilman E."/>
            <person name="Heiman D."/>
            <person name="Howarth C."/>
            <person name="Larson L."/>
            <person name="Lui A."/>
            <person name="MacDonald P.J.P."/>
            <person name="Mehta T."/>
            <person name="Montmayeur A."/>
            <person name="Murphy C."/>
            <person name="Neiman D."/>
            <person name="Pearson M."/>
            <person name="Priest M."/>
            <person name="Roberts A."/>
            <person name="Saif S."/>
            <person name="Shea T."/>
            <person name="Shenoy N."/>
            <person name="Sisk P."/>
            <person name="Stolte C."/>
            <person name="Sykes S."/>
            <person name="White J."/>
            <person name="Yandava C."/>
            <person name="Wortman J."/>
            <person name="Nusbaum C."/>
            <person name="Birren B."/>
        </authorList>
    </citation>
    <scope>NUCLEOTIDE SEQUENCE</scope>
    <source>
        <strain evidence="4">P1A1 Lamole</strain>
    </source>
</reference>
<dbReference type="EMBL" id="GL541646">
    <property type="protein sequence ID" value="KDE09049.1"/>
    <property type="molecule type" value="Genomic_DNA"/>
</dbReference>
<reference evidence="4 6" key="3">
    <citation type="journal article" date="2015" name="BMC Genomics">
        <title>Sex and parasites: genomic and transcriptomic analysis of Microbotryum lychnidis-dioicae, the biotrophic and plant-castrating anther smut fungus.</title>
        <authorList>
            <person name="Perlin M.H."/>
            <person name="Amselem J."/>
            <person name="Fontanillas E."/>
            <person name="Toh S.S."/>
            <person name="Chen Z."/>
            <person name="Goldberg J."/>
            <person name="Duplessis S."/>
            <person name="Henrissat B."/>
            <person name="Young S."/>
            <person name="Zeng Q."/>
            <person name="Aguileta G."/>
            <person name="Petit E."/>
            <person name="Badouin H."/>
            <person name="Andrews J."/>
            <person name="Razeeq D."/>
            <person name="Gabaldon T."/>
            <person name="Quesneville H."/>
            <person name="Giraud T."/>
            <person name="Hood M.E."/>
            <person name="Schultz D.J."/>
            <person name="Cuomo C.A."/>
        </authorList>
    </citation>
    <scope>NUCLEOTIDE SEQUENCE [LARGE SCALE GENOMIC DNA]</scope>
    <source>
        <strain evidence="4">P1A1 Lamole</strain>
        <strain evidence="6">p1A1 Lamole</strain>
    </source>
</reference>
<evidence type="ECO:0008006" key="7">
    <source>
        <dbReference type="Google" id="ProtNLM"/>
    </source>
</evidence>
<reference evidence="5" key="4">
    <citation type="submission" date="2015-06" db="UniProtKB">
        <authorList>
            <consortium name="EnsemblFungi"/>
        </authorList>
    </citation>
    <scope>IDENTIFICATION</scope>
</reference>
<dbReference type="STRING" id="683840.U5H027"/>
<dbReference type="FunFam" id="2.40.50.140:FF:000099">
    <property type="entry name" value="Ribosomal protein S12, mitochondrial"/>
    <property type="match status" value="1"/>
</dbReference>
<evidence type="ECO:0000256" key="2">
    <source>
        <dbReference type="ARBA" id="ARBA00022980"/>
    </source>
</evidence>
<dbReference type="GO" id="GO:0006412">
    <property type="term" value="P:translation"/>
    <property type="evidence" value="ECO:0007669"/>
    <property type="project" value="InterPro"/>
</dbReference>
<dbReference type="SUPFAM" id="SSF50249">
    <property type="entry name" value="Nucleic acid-binding proteins"/>
    <property type="match status" value="1"/>
</dbReference>
<evidence type="ECO:0000313" key="6">
    <source>
        <dbReference type="Proteomes" id="UP000017200"/>
    </source>
</evidence>
<dbReference type="InterPro" id="IPR005679">
    <property type="entry name" value="Ribosomal_uS12_bac"/>
</dbReference>
<dbReference type="Proteomes" id="UP000017200">
    <property type="component" value="Unassembled WGS sequence"/>
</dbReference>
<name>U5H027_USTV1</name>
<dbReference type="NCBIfam" id="TIGR00981">
    <property type="entry name" value="rpsL_bact"/>
    <property type="match status" value="1"/>
</dbReference>
<dbReference type="EMBL" id="AEIJ01000067">
    <property type="status" value="NOT_ANNOTATED_CDS"/>
    <property type="molecule type" value="Genomic_DNA"/>
</dbReference>
<dbReference type="HOGENOM" id="CLU_104295_0_0_1"/>